<dbReference type="EMBL" id="PGOL01001778">
    <property type="protein sequence ID" value="PKI54562.1"/>
    <property type="molecule type" value="Genomic_DNA"/>
</dbReference>
<name>A0A2I0JE85_PUNGR</name>
<dbReference type="Proteomes" id="UP000233551">
    <property type="component" value="Unassembled WGS sequence"/>
</dbReference>
<organism evidence="1 2">
    <name type="scientific">Punica granatum</name>
    <name type="common">Pomegranate</name>
    <dbReference type="NCBI Taxonomy" id="22663"/>
    <lineage>
        <taxon>Eukaryota</taxon>
        <taxon>Viridiplantae</taxon>
        <taxon>Streptophyta</taxon>
        <taxon>Embryophyta</taxon>
        <taxon>Tracheophyta</taxon>
        <taxon>Spermatophyta</taxon>
        <taxon>Magnoliopsida</taxon>
        <taxon>eudicotyledons</taxon>
        <taxon>Gunneridae</taxon>
        <taxon>Pentapetalae</taxon>
        <taxon>rosids</taxon>
        <taxon>malvids</taxon>
        <taxon>Myrtales</taxon>
        <taxon>Lythraceae</taxon>
        <taxon>Punica</taxon>
    </lineage>
</organism>
<proteinExistence type="predicted"/>
<sequence length="152" mass="17805">MVEAYNGNNFLKGFDVDERSVVSHLFHQWAKRQAFKDPKRLLGKVGFVIDERLRVQKNKHKDVLRALKSCLNSDEAFQYAEYVLRWEQLPADQRAHLMREKQEHFQKLRIEKSMGSAAPTSKQISYLQNLGCTVTPTSRLHACRLIERYKSL</sequence>
<comment type="caution">
    <text evidence="1">The sequence shown here is derived from an EMBL/GenBank/DDBJ whole genome shotgun (WGS) entry which is preliminary data.</text>
</comment>
<dbReference type="STRING" id="22663.A0A2I0JE85"/>
<reference evidence="1 2" key="1">
    <citation type="submission" date="2017-11" db="EMBL/GenBank/DDBJ databases">
        <title>De-novo sequencing of pomegranate (Punica granatum L.) genome.</title>
        <authorList>
            <person name="Akparov Z."/>
            <person name="Amiraslanov A."/>
            <person name="Hajiyeva S."/>
            <person name="Abbasov M."/>
            <person name="Kaur K."/>
            <person name="Hamwieh A."/>
            <person name="Solovyev V."/>
            <person name="Salamov A."/>
            <person name="Braich B."/>
            <person name="Kosarev P."/>
            <person name="Mahmoud A."/>
            <person name="Hajiyev E."/>
            <person name="Babayeva S."/>
            <person name="Izzatullayeva V."/>
            <person name="Mammadov A."/>
            <person name="Mammadov A."/>
            <person name="Sharifova S."/>
            <person name="Ojaghi J."/>
            <person name="Eynullazada K."/>
            <person name="Bayramov B."/>
            <person name="Abdulazimova A."/>
            <person name="Shahmuradov I."/>
        </authorList>
    </citation>
    <scope>NUCLEOTIDE SEQUENCE [LARGE SCALE GENOMIC DNA]</scope>
    <source>
        <strain evidence="2">cv. AG2017</strain>
        <tissue evidence="1">Leaf</tissue>
    </source>
</reference>
<protein>
    <submittedName>
        <fullName evidence="1">Uncharacterized protein</fullName>
    </submittedName>
</protein>
<keyword evidence="2" id="KW-1185">Reference proteome</keyword>
<gene>
    <name evidence="1" type="ORF">CRG98_025076</name>
</gene>
<dbReference type="AlphaFoldDB" id="A0A2I0JE85"/>
<evidence type="ECO:0000313" key="2">
    <source>
        <dbReference type="Proteomes" id="UP000233551"/>
    </source>
</evidence>
<accession>A0A2I0JE85</accession>
<evidence type="ECO:0000313" key="1">
    <source>
        <dbReference type="EMBL" id="PKI54562.1"/>
    </source>
</evidence>